<dbReference type="AlphaFoldDB" id="A0A8T2MVT5"/>
<dbReference type="PROSITE" id="PS50853">
    <property type="entry name" value="FN3"/>
    <property type="match status" value="5"/>
</dbReference>
<dbReference type="InterPro" id="IPR003961">
    <property type="entry name" value="FN3_dom"/>
</dbReference>
<keyword evidence="4" id="KW-1185">Reference proteome</keyword>
<dbReference type="Pfam" id="PF00041">
    <property type="entry name" value="fn3"/>
    <property type="match status" value="5"/>
</dbReference>
<dbReference type="Proteomes" id="UP000824540">
    <property type="component" value="Unassembled WGS sequence"/>
</dbReference>
<dbReference type="SMART" id="SM00060">
    <property type="entry name" value="FN3"/>
    <property type="match status" value="5"/>
</dbReference>
<gene>
    <name evidence="3" type="ORF">JZ751_003702</name>
</gene>
<accession>A0A8T2MVT5</accession>
<dbReference type="PANTHER" id="PTHR46957">
    <property type="entry name" value="CYTOKINE RECEPTOR"/>
    <property type="match status" value="1"/>
</dbReference>
<evidence type="ECO:0000313" key="4">
    <source>
        <dbReference type="Proteomes" id="UP000824540"/>
    </source>
</evidence>
<comment type="caution">
    <text evidence="3">The sequence shown here is derived from an EMBL/GenBank/DDBJ whole genome shotgun (WGS) entry which is preliminary data.</text>
</comment>
<evidence type="ECO:0000313" key="3">
    <source>
        <dbReference type="EMBL" id="KAG9329562.1"/>
    </source>
</evidence>
<organism evidence="3 4">
    <name type="scientific">Albula glossodonta</name>
    <name type="common">roundjaw bonefish</name>
    <dbReference type="NCBI Taxonomy" id="121402"/>
    <lineage>
        <taxon>Eukaryota</taxon>
        <taxon>Metazoa</taxon>
        <taxon>Chordata</taxon>
        <taxon>Craniata</taxon>
        <taxon>Vertebrata</taxon>
        <taxon>Euteleostomi</taxon>
        <taxon>Actinopterygii</taxon>
        <taxon>Neopterygii</taxon>
        <taxon>Teleostei</taxon>
        <taxon>Albuliformes</taxon>
        <taxon>Albulidae</taxon>
        <taxon>Albula</taxon>
    </lineage>
</organism>
<feature type="compositionally biased region" description="Basic and acidic residues" evidence="1">
    <location>
        <begin position="1"/>
        <end position="19"/>
    </location>
</feature>
<feature type="non-terminal residue" evidence="3">
    <location>
        <position position="534"/>
    </location>
</feature>
<dbReference type="OrthoDB" id="10253954at2759"/>
<name>A0A8T2MVT5_9TELE</name>
<dbReference type="GO" id="GO:0043235">
    <property type="term" value="C:receptor complex"/>
    <property type="evidence" value="ECO:0007669"/>
    <property type="project" value="TreeGrafter"/>
</dbReference>
<dbReference type="InterPro" id="IPR050713">
    <property type="entry name" value="RTP_Phos/Ushers"/>
</dbReference>
<feature type="domain" description="Fibronectin type-III" evidence="2">
    <location>
        <begin position="449"/>
        <end position="534"/>
    </location>
</feature>
<feature type="domain" description="Fibronectin type-III" evidence="2">
    <location>
        <begin position="82"/>
        <end position="179"/>
    </location>
</feature>
<feature type="region of interest" description="Disordered" evidence="1">
    <location>
        <begin position="1"/>
        <end position="21"/>
    </location>
</feature>
<dbReference type="CDD" id="cd00063">
    <property type="entry name" value="FN3"/>
    <property type="match status" value="4"/>
</dbReference>
<feature type="domain" description="Fibronectin type-III" evidence="2">
    <location>
        <begin position="276"/>
        <end position="360"/>
    </location>
</feature>
<dbReference type="EMBL" id="JAFBMS010001092">
    <property type="protein sequence ID" value="KAG9329562.1"/>
    <property type="molecule type" value="Genomic_DNA"/>
</dbReference>
<protein>
    <recommendedName>
        <fullName evidence="2">Fibronectin type-III domain-containing protein</fullName>
    </recommendedName>
</protein>
<dbReference type="PANTHER" id="PTHR46957:SF5">
    <property type="entry name" value="PROTEIN-TYROSINE-PHOSPHATASE"/>
    <property type="match status" value="1"/>
</dbReference>
<evidence type="ECO:0000256" key="1">
    <source>
        <dbReference type="SAM" id="MobiDB-lite"/>
    </source>
</evidence>
<proteinExistence type="predicted"/>
<dbReference type="Gene3D" id="2.60.40.10">
    <property type="entry name" value="Immunoglobulins"/>
    <property type="match status" value="5"/>
</dbReference>
<reference evidence="3" key="1">
    <citation type="thesis" date="2021" institute="BYU ScholarsArchive" country="Provo, UT, USA">
        <title>Applications of and Algorithms for Genome Assembly and Genomic Analyses with an Emphasis on Marine Teleosts.</title>
        <authorList>
            <person name="Pickett B.D."/>
        </authorList>
    </citation>
    <scope>NUCLEOTIDE SEQUENCE</scope>
    <source>
        <strain evidence="3">HI-2016</strain>
    </source>
</reference>
<dbReference type="InterPro" id="IPR013783">
    <property type="entry name" value="Ig-like_fold"/>
</dbReference>
<dbReference type="InterPro" id="IPR036116">
    <property type="entry name" value="FN3_sf"/>
</dbReference>
<feature type="domain" description="Fibronectin type-III" evidence="2">
    <location>
        <begin position="180"/>
        <end position="275"/>
    </location>
</feature>
<feature type="domain" description="Fibronectin type-III" evidence="2">
    <location>
        <begin position="361"/>
        <end position="448"/>
    </location>
</feature>
<sequence>MSQGKDPREREREREREQSPVRFQRGRAVYGSRPPACRKNGSLGRMFHVVSLPYTFNVTAVAADNETEGEPVQKKQYTRPDAVRNLTVSKVTTSSVFLNWTEPQKEGLYYYRVQWATRQNETTKVEADCNTTRDNITEPAIQISHLTPGTQYTFRVTSLAADTKTEGQVVEKHQYTRPDAVRNLTVTEVTTSSVFLKWTEPQKEGLYYRVQWATRQNETAEEGWNTTNNFLTDPSFQINDLTPGTLYAFRVISVAQDKETEGQVVEERQYTKPERVSPAISIKGTNDTITVTWEAPPGKVEFYKVNLTSEDSPPKTLNSSAWSCSFSDLKPGKIYTAVVTTVSGPFAEDSEPVSNATYPNPPGAVQTVSQTTGSISISWDRPPNMETANYSFIISAQPHLTGENRTSNNSYILENLISGNPYNISVVTEGPMGYRSTAVTAQIYTKPLSVTNLQVQMIGTTNVSLTWDQPDPKDWYMYVVTVTHPNGTQGPPLKTSNTSAVIEDLTSGSNHTFTVSTEVPDGTISAGVSITLFT</sequence>
<evidence type="ECO:0000259" key="2">
    <source>
        <dbReference type="PROSITE" id="PS50853"/>
    </source>
</evidence>
<dbReference type="SUPFAM" id="SSF49265">
    <property type="entry name" value="Fibronectin type III"/>
    <property type="match status" value="3"/>
</dbReference>